<dbReference type="Pfam" id="PF13962">
    <property type="entry name" value="PGG"/>
    <property type="match status" value="4"/>
</dbReference>
<feature type="transmembrane region" description="Helical" evidence="2">
    <location>
        <begin position="264"/>
        <end position="288"/>
    </location>
</feature>
<feature type="transmembrane region" description="Helical" evidence="2">
    <location>
        <begin position="164"/>
        <end position="182"/>
    </location>
</feature>
<feature type="transmembrane region" description="Helical" evidence="2">
    <location>
        <begin position="441"/>
        <end position="458"/>
    </location>
</feature>
<feature type="transmembrane region" description="Helical" evidence="2">
    <location>
        <begin position="220"/>
        <end position="244"/>
    </location>
</feature>
<feature type="transmembrane region" description="Helical" evidence="2">
    <location>
        <begin position="753"/>
        <end position="770"/>
    </location>
</feature>
<feature type="transmembrane region" description="Helical" evidence="2">
    <location>
        <begin position="300"/>
        <end position="318"/>
    </location>
</feature>
<feature type="transmembrane region" description="Helical" evidence="2">
    <location>
        <begin position="832"/>
        <end position="853"/>
    </location>
</feature>
<feature type="transmembrane region" description="Helical" evidence="2">
    <location>
        <begin position="671"/>
        <end position="689"/>
    </location>
</feature>
<feature type="domain" description="PGG" evidence="3">
    <location>
        <begin position="435"/>
        <end position="540"/>
    </location>
</feature>
<feature type="domain" description="PGG" evidence="3">
    <location>
        <begin position="216"/>
        <end position="320"/>
    </location>
</feature>
<name>A0AAD8QN12_LOLMU</name>
<feature type="transmembrane region" description="Helical" evidence="2">
    <location>
        <begin position="799"/>
        <end position="820"/>
    </location>
</feature>
<dbReference type="PANTHER" id="PTHR24177:SF465">
    <property type="entry name" value="OS06G0294400 PROTEIN"/>
    <property type="match status" value="1"/>
</dbReference>
<feature type="transmembrane region" description="Helical" evidence="2">
    <location>
        <begin position="514"/>
        <end position="534"/>
    </location>
</feature>
<feature type="transmembrane region" description="Helical" evidence="2">
    <location>
        <begin position="489"/>
        <end position="507"/>
    </location>
</feature>
<gene>
    <name evidence="4" type="ORF">QYE76_028632</name>
</gene>
<dbReference type="PANTHER" id="PTHR24177">
    <property type="entry name" value="CASKIN"/>
    <property type="match status" value="1"/>
</dbReference>
<feature type="domain" description="PGG" evidence="3">
    <location>
        <begin position="748"/>
        <end position="856"/>
    </location>
</feature>
<dbReference type="InterPro" id="IPR026961">
    <property type="entry name" value="PGG_dom"/>
</dbReference>
<organism evidence="4 5">
    <name type="scientific">Lolium multiflorum</name>
    <name type="common">Italian ryegrass</name>
    <name type="synonym">Lolium perenne subsp. multiflorum</name>
    <dbReference type="NCBI Taxonomy" id="4521"/>
    <lineage>
        <taxon>Eukaryota</taxon>
        <taxon>Viridiplantae</taxon>
        <taxon>Streptophyta</taxon>
        <taxon>Embryophyta</taxon>
        <taxon>Tracheophyta</taxon>
        <taxon>Spermatophyta</taxon>
        <taxon>Magnoliopsida</taxon>
        <taxon>Liliopsida</taxon>
        <taxon>Poales</taxon>
        <taxon>Poaceae</taxon>
        <taxon>BOP clade</taxon>
        <taxon>Pooideae</taxon>
        <taxon>Poodae</taxon>
        <taxon>Poeae</taxon>
        <taxon>Poeae Chloroplast Group 2 (Poeae type)</taxon>
        <taxon>Loliodinae</taxon>
        <taxon>Loliinae</taxon>
        <taxon>Lolium</taxon>
    </lineage>
</organism>
<sequence>MIKGSCILIFQAPQPCPPSRNLLEFLLATAIRPINGGSASRRGYPQGNNRSSGGSAAWRRAYYPQDNKHKRDHERRARVEALQVPPTAGLASGHGDVCRGFQPARRRLAGYTGRQARRRAHHPRHPLPPNDYNWLIYKPLRFVLLLDLLSLMVAYAAGTCRDRFTILCSALLVALFFVFLVFQMYRASTTDKTTIQNVPDVENGSAHDEEKERRLRKHKVLMVLATFSVSVTYIAGLSTPGGFWDTTDGRHHPGDSILRDRHNIRLSVFFVGNTTAFAASLQIIVVLLDKKLVFKLRKAYVFITVALVGLVVAYVAGSCRETDTTVYLVILVAACIAFQMALFILHHRSKKKKLTPKVAIQSGVAVGRLQGLTDVARRTKKSTDDRTVRDEQKKKWTLRSAIQSVVAAGKLERLGAVIDRRTKRSTDDRTVRDAVDKARSLVLLLATLAATITYQAGLNPPGGLWLDNGDGYMAGDPILLTTNARRYRTFFYCNSIAFATSLVAVVVVQIKLLLSYHVLEVAMVLDLFGLIGAYAAGSCRDISTSIYVLGLAGAVLVYALIHVVLFTLGEKDTDTRTKEDDELVEKTRKRLLLFAILAATITYQAGLTPPGGFRLQDDKSGHHAGDPVLLYNFPRRYHAFFYTNSVSFMLSIALIILLVNPHVYRPAIRTHALSVCTGVGLFALVGAYAAGSTQHLKTSIYIFLLVAVALFFVVALLTGFLVKKGGNTGTINKETKKTKKTEDKRTRHAKRKYLMLLGILVASVTYQAGLTPPGGTWQSNGVGHEAGDPVMHDNRRARYLAFFYSNSASFAASVVVIILLLPKSLQKDNESLWLGAMNTMIVLDLLGLLGAYAAGTGRGWKTSVYVLALVIAVLFYIAVHVIVSLFIDFRRQENDTQPLTLDSSRENGEPQANGPYHDALAAA</sequence>
<reference evidence="4" key="1">
    <citation type="submission" date="2023-07" db="EMBL/GenBank/DDBJ databases">
        <title>A chromosome-level genome assembly of Lolium multiflorum.</title>
        <authorList>
            <person name="Chen Y."/>
            <person name="Copetti D."/>
            <person name="Kolliker R."/>
            <person name="Studer B."/>
        </authorList>
    </citation>
    <scope>NUCLEOTIDE SEQUENCE</scope>
    <source>
        <strain evidence="4">02402/16</strain>
        <tissue evidence="4">Leaf</tissue>
    </source>
</reference>
<dbReference type="Proteomes" id="UP001231189">
    <property type="component" value="Unassembled WGS sequence"/>
</dbReference>
<feature type="transmembrane region" description="Helical" evidence="2">
    <location>
        <begin position="140"/>
        <end position="158"/>
    </location>
</feature>
<evidence type="ECO:0000259" key="3">
    <source>
        <dbReference type="Pfam" id="PF13962"/>
    </source>
</evidence>
<feature type="transmembrane region" description="Helical" evidence="2">
    <location>
        <begin position="546"/>
        <end position="569"/>
    </location>
</feature>
<feature type="transmembrane region" description="Helical" evidence="2">
    <location>
        <begin position="590"/>
        <end position="607"/>
    </location>
</feature>
<feature type="transmembrane region" description="Helical" evidence="2">
    <location>
        <begin position="324"/>
        <end position="345"/>
    </location>
</feature>
<feature type="region of interest" description="Disordered" evidence="1">
    <location>
        <begin position="36"/>
        <end position="58"/>
    </location>
</feature>
<proteinExistence type="predicted"/>
<feature type="domain" description="PGG" evidence="3">
    <location>
        <begin position="584"/>
        <end position="693"/>
    </location>
</feature>
<keyword evidence="2" id="KW-0812">Transmembrane</keyword>
<evidence type="ECO:0000256" key="1">
    <source>
        <dbReference type="SAM" id="MobiDB-lite"/>
    </source>
</evidence>
<keyword evidence="2" id="KW-1133">Transmembrane helix</keyword>
<dbReference type="GO" id="GO:0016020">
    <property type="term" value="C:membrane"/>
    <property type="evidence" value="ECO:0007669"/>
    <property type="project" value="TreeGrafter"/>
</dbReference>
<dbReference type="EMBL" id="JAUUTY010000007">
    <property type="protein sequence ID" value="KAK1604959.1"/>
    <property type="molecule type" value="Genomic_DNA"/>
</dbReference>
<feature type="transmembrane region" description="Helical" evidence="2">
    <location>
        <begin position="701"/>
        <end position="722"/>
    </location>
</feature>
<feature type="region of interest" description="Disordered" evidence="1">
    <location>
        <begin position="898"/>
        <end position="923"/>
    </location>
</feature>
<feature type="transmembrane region" description="Helical" evidence="2">
    <location>
        <begin position="865"/>
        <end position="887"/>
    </location>
</feature>
<keyword evidence="2" id="KW-0472">Membrane</keyword>
<keyword evidence="5" id="KW-1185">Reference proteome</keyword>
<evidence type="ECO:0000256" key="2">
    <source>
        <dbReference type="SAM" id="Phobius"/>
    </source>
</evidence>
<comment type="caution">
    <text evidence="4">The sequence shown here is derived from an EMBL/GenBank/DDBJ whole genome shotgun (WGS) entry which is preliminary data.</text>
</comment>
<feature type="transmembrane region" description="Helical" evidence="2">
    <location>
        <begin position="639"/>
        <end position="659"/>
    </location>
</feature>
<protein>
    <recommendedName>
        <fullName evidence="3">PGG domain-containing protein</fullName>
    </recommendedName>
</protein>
<evidence type="ECO:0000313" key="5">
    <source>
        <dbReference type="Proteomes" id="UP001231189"/>
    </source>
</evidence>
<dbReference type="AlphaFoldDB" id="A0AAD8QN12"/>
<accession>A0AAD8QN12</accession>
<evidence type="ECO:0000313" key="4">
    <source>
        <dbReference type="EMBL" id="KAK1604959.1"/>
    </source>
</evidence>